<comment type="caution">
    <text evidence="3">The sequence shown here is derived from an EMBL/GenBank/DDBJ whole genome shotgun (WGS) entry which is preliminary data.</text>
</comment>
<feature type="region of interest" description="Disordered" evidence="1">
    <location>
        <begin position="145"/>
        <end position="165"/>
    </location>
</feature>
<keyword evidence="2" id="KW-0812">Transmembrane</keyword>
<gene>
    <name evidence="3" type="ORF">I8U20_08580</name>
</gene>
<keyword evidence="2" id="KW-1133">Transmembrane helix</keyword>
<keyword evidence="2" id="KW-0472">Membrane</keyword>
<evidence type="ECO:0000313" key="4">
    <source>
        <dbReference type="Proteomes" id="UP000633619"/>
    </source>
</evidence>
<evidence type="ECO:0000256" key="2">
    <source>
        <dbReference type="SAM" id="Phobius"/>
    </source>
</evidence>
<reference evidence="3 4" key="1">
    <citation type="submission" date="2020-12" db="EMBL/GenBank/DDBJ databases">
        <title>WGS of Thermoactinomyces spp.</title>
        <authorList>
            <person name="Cheng K."/>
        </authorList>
    </citation>
    <scope>NUCLEOTIDE SEQUENCE [LARGE SCALE GENOMIC DNA]</scope>
    <source>
        <strain evidence="4">CICC 10671\DSM 43846</strain>
    </source>
</reference>
<accession>A0A8I1A9H3</accession>
<dbReference type="RefSeq" id="WP_181732073.1">
    <property type="nucleotide sequence ID" value="NZ_JACEIR010000005.1"/>
</dbReference>
<evidence type="ECO:0000256" key="1">
    <source>
        <dbReference type="SAM" id="MobiDB-lite"/>
    </source>
</evidence>
<evidence type="ECO:0000313" key="3">
    <source>
        <dbReference type="EMBL" id="MBH8595385.1"/>
    </source>
</evidence>
<dbReference type="Proteomes" id="UP000633619">
    <property type="component" value="Unassembled WGS sequence"/>
</dbReference>
<sequence>MRTRVGRFCLEFLIVIGLVMALKIWFFPLLISFWFPARLVADHLMEWTVLIIGVMMMFIYLGLGSSAKQSHGLSLWQATAVFLGLHLLFFIQTVSVIDQFYLYWKDLIGDLLALFFPKQTIHDWHLVIISFILFLAGRGIQVKEEKPEEHSGNRKSSIPLNEKNL</sequence>
<dbReference type="EMBL" id="JAECVW010000004">
    <property type="protein sequence ID" value="MBH8595385.1"/>
    <property type="molecule type" value="Genomic_DNA"/>
</dbReference>
<name>A0A8I1A9H3_THEIN</name>
<dbReference type="AlphaFoldDB" id="A0A8I1A9H3"/>
<keyword evidence="4" id="KW-1185">Reference proteome</keyword>
<organism evidence="3 4">
    <name type="scientific">Thermoactinomyces intermedius</name>
    <dbReference type="NCBI Taxonomy" id="2024"/>
    <lineage>
        <taxon>Bacteria</taxon>
        <taxon>Bacillati</taxon>
        <taxon>Bacillota</taxon>
        <taxon>Bacilli</taxon>
        <taxon>Bacillales</taxon>
        <taxon>Thermoactinomycetaceae</taxon>
        <taxon>Thermoactinomyces</taxon>
    </lineage>
</organism>
<proteinExistence type="predicted"/>
<feature type="transmembrane region" description="Helical" evidence="2">
    <location>
        <begin position="12"/>
        <end position="35"/>
    </location>
</feature>
<feature type="transmembrane region" description="Helical" evidence="2">
    <location>
        <begin position="124"/>
        <end position="140"/>
    </location>
</feature>
<protein>
    <submittedName>
        <fullName evidence="3">Uncharacterized protein</fullName>
    </submittedName>
</protein>
<feature type="transmembrane region" description="Helical" evidence="2">
    <location>
        <begin position="75"/>
        <end position="104"/>
    </location>
</feature>
<feature type="transmembrane region" description="Helical" evidence="2">
    <location>
        <begin position="47"/>
        <end position="63"/>
    </location>
</feature>